<dbReference type="AlphaFoldDB" id="A0A923L3D8"/>
<dbReference type="InterPro" id="IPR051599">
    <property type="entry name" value="Cell_Envelope_Assoc"/>
</dbReference>
<dbReference type="InterPro" id="IPR003848">
    <property type="entry name" value="DUF218"/>
</dbReference>
<comment type="caution">
    <text evidence="3">The sequence shown here is derived from an EMBL/GenBank/DDBJ whole genome shotgun (WGS) entry which is preliminary data.</text>
</comment>
<organism evidence="3 4">
    <name type="scientific">Ornithinibacillus hominis</name>
    <dbReference type="NCBI Taxonomy" id="2763055"/>
    <lineage>
        <taxon>Bacteria</taxon>
        <taxon>Bacillati</taxon>
        <taxon>Bacillota</taxon>
        <taxon>Bacilli</taxon>
        <taxon>Bacillales</taxon>
        <taxon>Bacillaceae</taxon>
        <taxon>Ornithinibacillus</taxon>
    </lineage>
</organism>
<gene>
    <name evidence="3" type="ORF">H8S33_02695</name>
</gene>
<dbReference type="RefSeq" id="WP_186868413.1">
    <property type="nucleotide sequence ID" value="NZ_JACOOL010000001.1"/>
</dbReference>
<evidence type="ECO:0000313" key="4">
    <source>
        <dbReference type="Proteomes" id="UP000637359"/>
    </source>
</evidence>
<dbReference type="CDD" id="cd06259">
    <property type="entry name" value="YdcF-like"/>
    <property type="match status" value="1"/>
</dbReference>
<proteinExistence type="predicted"/>
<keyword evidence="1" id="KW-0812">Transmembrane</keyword>
<evidence type="ECO:0000256" key="1">
    <source>
        <dbReference type="SAM" id="Phobius"/>
    </source>
</evidence>
<reference evidence="3" key="1">
    <citation type="submission" date="2020-08" db="EMBL/GenBank/DDBJ databases">
        <title>Genome public.</title>
        <authorList>
            <person name="Liu C."/>
            <person name="Sun Q."/>
        </authorList>
    </citation>
    <scope>NUCLEOTIDE SEQUENCE</scope>
    <source>
        <strain evidence="3">BX22</strain>
    </source>
</reference>
<keyword evidence="1" id="KW-0472">Membrane</keyword>
<feature type="transmembrane region" description="Helical" evidence="1">
    <location>
        <begin position="59"/>
        <end position="83"/>
    </location>
</feature>
<evidence type="ECO:0000313" key="3">
    <source>
        <dbReference type="EMBL" id="MBC5635727.1"/>
    </source>
</evidence>
<keyword evidence="4" id="KW-1185">Reference proteome</keyword>
<evidence type="ECO:0000259" key="2">
    <source>
        <dbReference type="Pfam" id="PF02698"/>
    </source>
</evidence>
<protein>
    <submittedName>
        <fullName evidence="3">YdcF family protein</fullName>
    </submittedName>
</protein>
<dbReference type="GO" id="GO:0000270">
    <property type="term" value="P:peptidoglycan metabolic process"/>
    <property type="evidence" value="ECO:0007669"/>
    <property type="project" value="TreeGrafter"/>
</dbReference>
<dbReference type="GO" id="GO:0043164">
    <property type="term" value="P:Gram-negative-bacterium-type cell wall biogenesis"/>
    <property type="evidence" value="ECO:0007669"/>
    <property type="project" value="TreeGrafter"/>
</dbReference>
<dbReference type="GO" id="GO:0005886">
    <property type="term" value="C:plasma membrane"/>
    <property type="evidence" value="ECO:0007669"/>
    <property type="project" value="TreeGrafter"/>
</dbReference>
<dbReference type="PANTHER" id="PTHR30336">
    <property type="entry name" value="INNER MEMBRANE PROTEIN, PROBABLE PERMEASE"/>
    <property type="match status" value="1"/>
</dbReference>
<dbReference type="InterPro" id="IPR014729">
    <property type="entry name" value="Rossmann-like_a/b/a_fold"/>
</dbReference>
<dbReference type="EMBL" id="JACOOL010000001">
    <property type="protein sequence ID" value="MBC5635727.1"/>
    <property type="molecule type" value="Genomic_DNA"/>
</dbReference>
<keyword evidence="1" id="KW-1133">Transmembrane helix</keyword>
<feature type="domain" description="DUF218" evidence="2">
    <location>
        <begin position="97"/>
        <end position="234"/>
    </location>
</feature>
<dbReference type="Gene3D" id="3.40.50.620">
    <property type="entry name" value="HUPs"/>
    <property type="match status" value="1"/>
</dbReference>
<name>A0A923L3D8_9BACI</name>
<sequence>MSILFGLLAISCFLYVFSLYYVSGNIDFGIIVITVMGIIFLLLAIFHQRFFSFIRKKKWLRNMLTVLIVLSVVMIVFLEILMYQAQEDPPPSSDAPILVLGAGLINGEPSPTLKRRLNKAYELYQQNPTTIVTSGGVDYNEQISEGEAMKRYLVSLGVEPTDVLVEDKSTSTHENFLFSKELLAPSELNPEIIVVTNDFHMFRAKMIGSRVGFTVYAAPSKTPKHILVQTHIREYFAIINSFLFQK</sequence>
<dbReference type="PANTHER" id="PTHR30336:SF4">
    <property type="entry name" value="ENVELOPE BIOGENESIS FACTOR ELYC"/>
    <property type="match status" value="1"/>
</dbReference>
<feature type="transmembrane region" description="Helical" evidence="1">
    <location>
        <begin position="28"/>
        <end position="47"/>
    </location>
</feature>
<dbReference type="Proteomes" id="UP000637359">
    <property type="component" value="Unassembled WGS sequence"/>
</dbReference>
<dbReference type="Pfam" id="PF02698">
    <property type="entry name" value="DUF218"/>
    <property type="match status" value="1"/>
</dbReference>
<accession>A0A923L3D8</accession>